<sequence>MPGRLHSRTATPAVWDMQPVDRECRVQVGCTWVRAVGAASNRCCGAAVRHGAPGCSRPCNEGCLGEYI</sequence>
<organism evidence="1 2">
    <name type="scientific">Porphyra umbilicalis</name>
    <name type="common">Purple laver</name>
    <name type="synonym">Red alga</name>
    <dbReference type="NCBI Taxonomy" id="2786"/>
    <lineage>
        <taxon>Eukaryota</taxon>
        <taxon>Rhodophyta</taxon>
        <taxon>Bangiophyceae</taxon>
        <taxon>Bangiales</taxon>
        <taxon>Bangiaceae</taxon>
        <taxon>Porphyra</taxon>
    </lineage>
</organism>
<accession>A0A1X6PC08</accession>
<dbReference type="AlphaFoldDB" id="A0A1X6PC08"/>
<proteinExistence type="predicted"/>
<evidence type="ECO:0000313" key="2">
    <source>
        <dbReference type="Proteomes" id="UP000218209"/>
    </source>
</evidence>
<dbReference type="EMBL" id="KV918817">
    <property type="protein sequence ID" value="OSX78245.1"/>
    <property type="molecule type" value="Genomic_DNA"/>
</dbReference>
<evidence type="ECO:0000313" key="1">
    <source>
        <dbReference type="EMBL" id="OSX78245.1"/>
    </source>
</evidence>
<gene>
    <name evidence="1" type="ORF">BU14_0115s0016</name>
</gene>
<reference evidence="1 2" key="1">
    <citation type="submission" date="2017-03" db="EMBL/GenBank/DDBJ databases">
        <title>WGS assembly of Porphyra umbilicalis.</title>
        <authorList>
            <person name="Brawley S.H."/>
            <person name="Blouin N.A."/>
            <person name="Ficko-Blean E."/>
            <person name="Wheeler G.L."/>
            <person name="Lohr M."/>
            <person name="Goodson H.V."/>
            <person name="Jenkins J.W."/>
            <person name="Blaby-Haas C.E."/>
            <person name="Helliwell K.E."/>
            <person name="Chan C."/>
            <person name="Marriage T."/>
            <person name="Bhattacharya D."/>
            <person name="Klein A.S."/>
            <person name="Badis Y."/>
            <person name="Brodie J."/>
            <person name="Cao Y."/>
            <person name="Collen J."/>
            <person name="Dittami S.M."/>
            <person name="Gachon C.M."/>
            <person name="Green B.R."/>
            <person name="Karpowicz S."/>
            <person name="Kim J.W."/>
            <person name="Kudahl U."/>
            <person name="Lin S."/>
            <person name="Michel G."/>
            <person name="Mittag M."/>
            <person name="Olson B.J."/>
            <person name="Pangilinan J."/>
            <person name="Peng Y."/>
            <person name="Qiu H."/>
            <person name="Shu S."/>
            <person name="Singer J.T."/>
            <person name="Smith A.G."/>
            <person name="Sprecher B.N."/>
            <person name="Wagner V."/>
            <person name="Wang W."/>
            <person name="Wang Z.-Y."/>
            <person name="Yan J."/>
            <person name="Yarish C."/>
            <person name="Zoeuner-Riek S."/>
            <person name="Zhuang Y."/>
            <person name="Zou Y."/>
            <person name="Lindquist E.A."/>
            <person name="Grimwood J."/>
            <person name="Barry K."/>
            <person name="Rokhsar D.S."/>
            <person name="Schmutz J."/>
            <person name="Stiller J.W."/>
            <person name="Grossman A.R."/>
            <person name="Prochnik S.E."/>
        </authorList>
    </citation>
    <scope>NUCLEOTIDE SEQUENCE [LARGE SCALE GENOMIC DNA]</scope>
    <source>
        <strain evidence="1">4086291</strain>
    </source>
</reference>
<dbReference type="Proteomes" id="UP000218209">
    <property type="component" value="Unassembled WGS sequence"/>
</dbReference>
<protein>
    <submittedName>
        <fullName evidence="1">Uncharacterized protein</fullName>
    </submittedName>
</protein>
<name>A0A1X6PC08_PORUM</name>
<keyword evidence="2" id="KW-1185">Reference proteome</keyword>